<gene>
    <name evidence="1" type="ORF">LJ751_14295</name>
</gene>
<organism evidence="1 2">
    <name type="scientific">Arthrobacter gengyunqii</name>
    <dbReference type="NCBI Taxonomy" id="2886940"/>
    <lineage>
        <taxon>Bacteria</taxon>
        <taxon>Bacillati</taxon>
        <taxon>Actinomycetota</taxon>
        <taxon>Actinomycetes</taxon>
        <taxon>Micrococcales</taxon>
        <taxon>Micrococcaceae</taxon>
        <taxon>Arthrobacter</taxon>
    </lineage>
</organism>
<evidence type="ECO:0000313" key="1">
    <source>
        <dbReference type="EMBL" id="MCC3270505.1"/>
    </source>
</evidence>
<proteinExistence type="predicted"/>
<dbReference type="Proteomes" id="UP001139264">
    <property type="component" value="Unassembled WGS sequence"/>
</dbReference>
<sequence length="362" mass="40188">MNAKTEPLLAGPRGRRLCLELAMELNSGVSVAVSRLGYELDPGKGTSRVLFGLMTPEETNDDDARPPAVGSSGDLAARLASLDLSGVTDESVQPALERSVGTARYWQPPEGEDVLASLPIIREAIAPLAARVMATPSMQRSTEARRVEQWAIDWRVPDDPAPLDRDPQQKLAQWGRNIRADERQWRANAYGLDSNMSGDWWSIPPGLVGTVGRLPAGLNLIEDPLGWEDATTIPVRGAGRTYEIRTGDDWTALCRKFPLEVTASRRNVWFQVTGRDGRWLIPDWERVAGEWDAVHLSVLGYLSTAGRVQHIDEEWGSLIAGWDPDRTIWLTDVAREIDAPRQHWHRAQPGDAWTLVRRDGVS</sequence>
<evidence type="ECO:0000313" key="2">
    <source>
        <dbReference type="Proteomes" id="UP001139264"/>
    </source>
</evidence>
<comment type="caution">
    <text evidence="1">The sequence shown here is derived from an EMBL/GenBank/DDBJ whole genome shotgun (WGS) entry which is preliminary data.</text>
</comment>
<protein>
    <submittedName>
        <fullName evidence="1">Uncharacterized protein</fullName>
    </submittedName>
</protein>
<dbReference type="AlphaFoldDB" id="A0A9X1S6F5"/>
<dbReference type="RefSeq" id="WP_227908835.1">
    <property type="nucleotide sequence ID" value="NZ_CP095461.1"/>
</dbReference>
<name>A0A9X1S6F5_9MICC</name>
<accession>A0A9X1S6F5</accession>
<reference evidence="1" key="1">
    <citation type="submission" date="2021-10" db="EMBL/GenBank/DDBJ databases">
        <title>Novel species in genus Arthrobacter.</title>
        <authorList>
            <person name="Liu Y."/>
        </authorList>
    </citation>
    <scope>NUCLEOTIDE SEQUENCE</scope>
    <source>
        <strain evidence="1">Zg-Y809</strain>
    </source>
</reference>
<dbReference type="EMBL" id="JAJFZP010000012">
    <property type="protein sequence ID" value="MCC3270505.1"/>
    <property type="molecule type" value="Genomic_DNA"/>
</dbReference>